<dbReference type="AlphaFoldDB" id="A0A1I3JIF6"/>
<protein>
    <submittedName>
        <fullName evidence="3">Site-specific recombinase XerD</fullName>
    </submittedName>
</protein>
<sequence length="370" mass="42372">MSRARKPARLWLRPSSKDREAVWIILDGGKQFSTGCGESHRGEAERALSDHIAKRFLEKPLERHRAAADVSVAEVIAHYLMVKEHTTRNPKDMAARAKRLLAFWGDKTLDDITTRTCGEYARQRGYQSAARRDLEDLRAACRLAIADNVTRHAVTVTLPPKPRGRTKYLERNTMARLIWAAYRKREVQRGVPTKKKATLHVARFLIVALYTGSRSSRVWQASFVQEPDRPFIDLEQGVFYRLPETEQEAHNKKAPPIRLPERLLAHMRRWRRMGSRYVVEYQGRPADPKRAFRNLVNDVLGEDAEGVVRHTMRHTAATWLMQGGVDTWQASGYLGMTRETLEKTYGHHHPDYQGEVGSAFTTGKAGRARE</sequence>
<dbReference type="Gene3D" id="1.10.443.10">
    <property type="entry name" value="Intergrase catalytic core"/>
    <property type="match status" value="1"/>
</dbReference>
<dbReference type="GO" id="GO:0015074">
    <property type="term" value="P:DNA integration"/>
    <property type="evidence" value="ECO:0007669"/>
    <property type="project" value="InterPro"/>
</dbReference>
<evidence type="ECO:0000256" key="1">
    <source>
        <dbReference type="ARBA" id="ARBA00023172"/>
    </source>
</evidence>
<name>A0A1I3JIF6_9HYPH</name>
<keyword evidence="4" id="KW-1185">Reference proteome</keyword>
<evidence type="ECO:0000313" key="4">
    <source>
        <dbReference type="Proteomes" id="UP000242763"/>
    </source>
</evidence>
<dbReference type="EMBL" id="FORF01000004">
    <property type="protein sequence ID" value="SFI59695.1"/>
    <property type="molecule type" value="Genomic_DNA"/>
</dbReference>
<dbReference type="Proteomes" id="UP000242763">
    <property type="component" value="Unassembled WGS sequence"/>
</dbReference>
<dbReference type="OrthoDB" id="9808346at2"/>
<dbReference type="InterPro" id="IPR011010">
    <property type="entry name" value="DNA_brk_join_enz"/>
</dbReference>
<dbReference type="GO" id="GO:0006310">
    <property type="term" value="P:DNA recombination"/>
    <property type="evidence" value="ECO:0007669"/>
    <property type="project" value="UniProtKB-KW"/>
</dbReference>
<organism evidence="3 4">
    <name type="scientific">Aquamicrobium aerolatum DSM 21857</name>
    <dbReference type="NCBI Taxonomy" id="1121003"/>
    <lineage>
        <taxon>Bacteria</taxon>
        <taxon>Pseudomonadati</taxon>
        <taxon>Pseudomonadota</taxon>
        <taxon>Alphaproteobacteria</taxon>
        <taxon>Hyphomicrobiales</taxon>
        <taxon>Phyllobacteriaceae</taxon>
        <taxon>Aerobium</taxon>
    </lineage>
</organism>
<keyword evidence="1" id="KW-0233">DNA recombination</keyword>
<gene>
    <name evidence="3" type="ORF">SAMN03080618_00859</name>
</gene>
<dbReference type="GO" id="GO:0003677">
    <property type="term" value="F:DNA binding"/>
    <property type="evidence" value="ECO:0007669"/>
    <property type="project" value="InterPro"/>
</dbReference>
<evidence type="ECO:0000256" key="2">
    <source>
        <dbReference type="SAM" id="MobiDB-lite"/>
    </source>
</evidence>
<dbReference type="STRING" id="1121003.SAMN03080618_00859"/>
<reference evidence="4" key="1">
    <citation type="submission" date="2016-10" db="EMBL/GenBank/DDBJ databases">
        <authorList>
            <person name="Varghese N."/>
            <person name="Submissions S."/>
        </authorList>
    </citation>
    <scope>NUCLEOTIDE SEQUENCE [LARGE SCALE GENOMIC DNA]</scope>
    <source>
        <strain evidence="4">DSM 21857</strain>
    </source>
</reference>
<proteinExistence type="predicted"/>
<accession>A0A1I3JIF6</accession>
<dbReference type="InterPro" id="IPR013762">
    <property type="entry name" value="Integrase-like_cat_sf"/>
</dbReference>
<dbReference type="RefSeq" id="WP_091519058.1">
    <property type="nucleotide sequence ID" value="NZ_FORF01000004.1"/>
</dbReference>
<evidence type="ECO:0000313" key="3">
    <source>
        <dbReference type="EMBL" id="SFI59695.1"/>
    </source>
</evidence>
<feature type="region of interest" description="Disordered" evidence="2">
    <location>
        <begin position="346"/>
        <end position="370"/>
    </location>
</feature>
<dbReference type="SUPFAM" id="SSF56349">
    <property type="entry name" value="DNA breaking-rejoining enzymes"/>
    <property type="match status" value="1"/>
</dbReference>